<proteinExistence type="predicted"/>
<protein>
    <recommendedName>
        <fullName evidence="1">Transcription initiation factor TFIID subunit 12</fullName>
    </recommendedName>
</protein>
<dbReference type="Proteomes" id="UP000580250">
    <property type="component" value="Unassembled WGS sequence"/>
</dbReference>
<sequence>MEDNDENRSVTYLDDLLRKINSNAILDKDVHEALMEFTNDYVNKILDKACSLAKHRGSNKLTKDDVNYVLAHHLINKLKDDL</sequence>
<evidence type="ECO:0000313" key="3">
    <source>
        <dbReference type="EMBL" id="CAD2196401.1"/>
    </source>
</evidence>
<evidence type="ECO:0000256" key="1">
    <source>
        <dbReference type="ARBA" id="ARBA00017484"/>
    </source>
</evidence>
<dbReference type="InterPro" id="IPR003228">
    <property type="entry name" value="TFIID_TAF12_dom"/>
</dbReference>
<dbReference type="GO" id="GO:0005669">
    <property type="term" value="C:transcription factor TFIID complex"/>
    <property type="evidence" value="ECO:0007669"/>
    <property type="project" value="InterPro"/>
</dbReference>
<dbReference type="GO" id="GO:0046982">
    <property type="term" value="F:protein heterodimerization activity"/>
    <property type="evidence" value="ECO:0007669"/>
    <property type="project" value="InterPro"/>
</dbReference>
<evidence type="ECO:0000313" key="4">
    <source>
        <dbReference type="Proteomes" id="UP000580250"/>
    </source>
</evidence>
<dbReference type="GO" id="GO:0006352">
    <property type="term" value="P:DNA-templated transcription initiation"/>
    <property type="evidence" value="ECO:0007669"/>
    <property type="project" value="InterPro"/>
</dbReference>
<dbReference type="EMBL" id="CAJEWN010001313">
    <property type="protein sequence ID" value="CAD2196401.1"/>
    <property type="molecule type" value="Genomic_DNA"/>
</dbReference>
<gene>
    <name evidence="3" type="ORF">MENT_LOCUS49567</name>
</gene>
<organism evidence="3 4">
    <name type="scientific">Meloidogyne enterolobii</name>
    <name type="common">Root-knot nematode worm</name>
    <name type="synonym">Meloidogyne mayaguensis</name>
    <dbReference type="NCBI Taxonomy" id="390850"/>
    <lineage>
        <taxon>Eukaryota</taxon>
        <taxon>Metazoa</taxon>
        <taxon>Ecdysozoa</taxon>
        <taxon>Nematoda</taxon>
        <taxon>Chromadorea</taxon>
        <taxon>Rhabditida</taxon>
        <taxon>Tylenchina</taxon>
        <taxon>Tylenchomorpha</taxon>
        <taxon>Tylenchoidea</taxon>
        <taxon>Meloidogynidae</taxon>
        <taxon>Meloidogyninae</taxon>
        <taxon>Meloidogyne</taxon>
    </lineage>
</organism>
<dbReference type="OrthoDB" id="2193432at2759"/>
<name>A0A6V7XAP6_MELEN</name>
<comment type="caution">
    <text evidence="3">The sequence shown here is derived from an EMBL/GenBank/DDBJ whole genome shotgun (WGS) entry which is preliminary data.</text>
</comment>
<dbReference type="Gene3D" id="1.10.20.10">
    <property type="entry name" value="Histone, subunit A"/>
    <property type="match status" value="1"/>
</dbReference>
<reference evidence="3 4" key="1">
    <citation type="submission" date="2020-08" db="EMBL/GenBank/DDBJ databases">
        <authorList>
            <person name="Koutsovoulos G."/>
            <person name="Danchin GJ E."/>
        </authorList>
    </citation>
    <scope>NUCLEOTIDE SEQUENCE [LARGE SCALE GENOMIC DNA]</scope>
</reference>
<evidence type="ECO:0000259" key="2">
    <source>
        <dbReference type="Pfam" id="PF03847"/>
    </source>
</evidence>
<dbReference type="AlphaFoldDB" id="A0A6V7XAP6"/>
<accession>A0A6V7XAP6</accession>
<dbReference type="InterPro" id="IPR009072">
    <property type="entry name" value="Histone-fold"/>
</dbReference>
<dbReference type="SUPFAM" id="SSF47113">
    <property type="entry name" value="Histone-fold"/>
    <property type="match status" value="1"/>
</dbReference>
<dbReference type="Pfam" id="PF03847">
    <property type="entry name" value="TFIID_20kDa"/>
    <property type="match status" value="1"/>
</dbReference>
<feature type="domain" description="Transcription initiation factor TFIID subunit 12" evidence="2">
    <location>
        <begin position="12"/>
        <end position="71"/>
    </location>
</feature>